<name>A0A4S2GYT9_9PROT</name>
<feature type="transmembrane region" description="Helical" evidence="1">
    <location>
        <begin position="60"/>
        <end position="81"/>
    </location>
</feature>
<evidence type="ECO:0000256" key="1">
    <source>
        <dbReference type="SAM" id="Phobius"/>
    </source>
</evidence>
<evidence type="ECO:0000313" key="3">
    <source>
        <dbReference type="Proteomes" id="UP000308054"/>
    </source>
</evidence>
<keyword evidence="1" id="KW-0472">Membrane</keyword>
<evidence type="ECO:0000313" key="2">
    <source>
        <dbReference type="EMBL" id="TGY88296.1"/>
    </source>
</evidence>
<keyword evidence="3" id="KW-1185">Reference proteome</keyword>
<feature type="transmembrane region" description="Helical" evidence="1">
    <location>
        <begin position="6"/>
        <end position="25"/>
    </location>
</feature>
<feature type="transmembrane region" description="Helical" evidence="1">
    <location>
        <begin position="93"/>
        <end position="112"/>
    </location>
</feature>
<protein>
    <submittedName>
        <fullName evidence="2">Uncharacterized protein</fullName>
    </submittedName>
</protein>
<dbReference type="EMBL" id="SRXW01000003">
    <property type="protein sequence ID" value="TGY88296.1"/>
    <property type="molecule type" value="Genomic_DNA"/>
</dbReference>
<proteinExistence type="predicted"/>
<reference evidence="2 3" key="1">
    <citation type="journal article" date="2017" name="Int. J. Syst. Evol. Microbiol.">
        <title>Marinicauda algicola sp. nov., isolated from a marine red alga Rhodosorus marinus.</title>
        <authorList>
            <person name="Jeong S.E."/>
            <person name="Jeon S.H."/>
            <person name="Chun B.H."/>
            <person name="Kim D.W."/>
            <person name="Jeon C.O."/>
        </authorList>
    </citation>
    <scope>NUCLEOTIDE SEQUENCE [LARGE SCALE GENOMIC DNA]</scope>
    <source>
        <strain evidence="2 3">JCM 31718</strain>
    </source>
</reference>
<dbReference type="AlphaFoldDB" id="A0A4S2GYT9"/>
<organism evidence="2 3">
    <name type="scientific">Marinicauda algicola</name>
    <dbReference type="NCBI Taxonomy" id="2029849"/>
    <lineage>
        <taxon>Bacteria</taxon>
        <taxon>Pseudomonadati</taxon>
        <taxon>Pseudomonadota</taxon>
        <taxon>Alphaproteobacteria</taxon>
        <taxon>Maricaulales</taxon>
        <taxon>Maricaulaceae</taxon>
        <taxon>Marinicauda</taxon>
    </lineage>
</organism>
<gene>
    <name evidence="2" type="ORF">E5163_10760</name>
</gene>
<dbReference type="Proteomes" id="UP000308054">
    <property type="component" value="Unassembled WGS sequence"/>
</dbReference>
<comment type="caution">
    <text evidence="2">The sequence shown here is derived from an EMBL/GenBank/DDBJ whole genome shotgun (WGS) entry which is preliminary data.</text>
</comment>
<keyword evidence="1" id="KW-1133">Transmembrane helix</keyword>
<feature type="transmembrane region" description="Helical" evidence="1">
    <location>
        <begin position="37"/>
        <end position="54"/>
    </location>
</feature>
<keyword evidence="1" id="KW-0812">Transmembrane</keyword>
<accession>A0A4S2GYT9</accession>
<dbReference type="RefSeq" id="WP_135996142.1">
    <property type="nucleotide sequence ID" value="NZ_CP071057.1"/>
</dbReference>
<sequence>MLDTQTLFVALIPVLLAGLVAHIANSQIHRNSIALRWWGWGMMAQALGVVAIAGHEALPFFLAVLVGTAGLVGGQFMILQGMAVFSRLEVARAYYLTAGALSLAGVSFFTLAENSAPARFLVISAALIAAGRDRTCLSEADGAHRRGPSPLAVAR</sequence>